<organism evidence="3">
    <name type="scientific">Haemonchus placei</name>
    <name type="common">Barber's pole worm</name>
    <dbReference type="NCBI Taxonomy" id="6290"/>
    <lineage>
        <taxon>Eukaryota</taxon>
        <taxon>Metazoa</taxon>
        <taxon>Ecdysozoa</taxon>
        <taxon>Nematoda</taxon>
        <taxon>Chromadorea</taxon>
        <taxon>Rhabditida</taxon>
        <taxon>Rhabditina</taxon>
        <taxon>Rhabditomorpha</taxon>
        <taxon>Strongyloidea</taxon>
        <taxon>Trichostrongylidae</taxon>
        <taxon>Haemonchus</taxon>
    </lineage>
</organism>
<keyword evidence="2" id="KW-1185">Reference proteome</keyword>
<dbReference type="WBParaSite" id="HPLM_0002032401-mRNA-1">
    <property type="protein sequence ID" value="HPLM_0002032401-mRNA-1"/>
    <property type="gene ID" value="HPLM_0002032401"/>
</dbReference>
<gene>
    <name evidence="1" type="ORF">HPLM_LOCUS20316</name>
</gene>
<evidence type="ECO:0000313" key="3">
    <source>
        <dbReference type="WBParaSite" id="HPLM_0002032401-mRNA-1"/>
    </source>
</evidence>
<dbReference type="Proteomes" id="UP000268014">
    <property type="component" value="Unassembled WGS sequence"/>
</dbReference>
<protein>
    <submittedName>
        <fullName evidence="3">NTR domain-containing protein</fullName>
    </submittedName>
</protein>
<sequence>MHHVHVSTGHCSTIKNGMIYYKKNGMVYIPTWGSPDNHCRKFSTIESREEAEVMSCLRR</sequence>
<name>A0A0N4X7I2_HAEPC</name>
<accession>A0A0N4X7I2</accession>
<evidence type="ECO:0000313" key="1">
    <source>
        <dbReference type="EMBL" id="VDO82946.1"/>
    </source>
</evidence>
<dbReference type="AlphaFoldDB" id="A0A0N4X7I2"/>
<proteinExistence type="predicted"/>
<evidence type="ECO:0000313" key="2">
    <source>
        <dbReference type="Proteomes" id="UP000268014"/>
    </source>
</evidence>
<reference evidence="3" key="1">
    <citation type="submission" date="2017-02" db="UniProtKB">
        <authorList>
            <consortium name="WormBaseParasite"/>
        </authorList>
    </citation>
    <scope>IDENTIFICATION</scope>
</reference>
<reference evidence="1 2" key="2">
    <citation type="submission" date="2018-11" db="EMBL/GenBank/DDBJ databases">
        <authorList>
            <consortium name="Pathogen Informatics"/>
        </authorList>
    </citation>
    <scope>NUCLEOTIDE SEQUENCE [LARGE SCALE GENOMIC DNA]</scope>
    <source>
        <strain evidence="1 2">MHpl1</strain>
    </source>
</reference>
<dbReference type="EMBL" id="UZAF01022079">
    <property type="protein sequence ID" value="VDO82946.1"/>
    <property type="molecule type" value="Genomic_DNA"/>
</dbReference>